<evidence type="ECO:0000313" key="6">
    <source>
        <dbReference type="EMBL" id="KAK3106496.1"/>
    </source>
</evidence>
<dbReference type="GO" id="GO:0016020">
    <property type="term" value="C:membrane"/>
    <property type="evidence" value="ECO:0007669"/>
    <property type="project" value="UniProtKB-SubCell"/>
</dbReference>
<feature type="transmembrane region" description="Helical" evidence="5">
    <location>
        <begin position="62"/>
        <end position="87"/>
    </location>
</feature>
<dbReference type="Proteomes" id="UP001186944">
    <property type="component" value="Unassembled WGS sequence"/>
</dbReference>
<dbReference type="PANTHER" id="PTHR19282">
    <property type="entry name" value="TETRASPANIN"/>
    <property type="match status" value="1"/>
</dbReference>
<keyword evidence="4 5" id="KW-0472">Membrane</keyword>
<dbReference type="PRINTS" id="PR00259">
    <property type="entry name" value="TMFOUR"/>
</dbReference>
<evidence type="ECO:0000256" key="3">
    <source>
        <dbReference type="ARBA" id="ARBA00022989"/>
    </source>
</evidence>
<evidence type="ECO:0000313" key="7">
    <source>
        <dbReference type="Proteomes" id="UP001186944"/>
    </source>
</evidence>
<comment type="caution">
    <text evidence="6">The sequence shown here is derived from an EMBL/GenBank/DDBJ whole genome shotgun (WGS) entry which is preliminary data.</text>
</comment>
<evidence type="ECO:0000256" key="2">
    <source>
        <dbReference type="ARBA" id="ARBA00022692"/>
    </source>
</evidence>
<accession>A0AA88YT12</accession>
<dbReference type="AlphaFoldDB" id="A0AA88YT12"/>
<name>A0AA88YT12_PINIB</name>
<organism evidence="6 7">
    <name type="scientific">Pinctada imbricata</name>
    <name type="common">Atlantic pearl-oyster</name>
    <name type="synonym">Pinctada martensii</name>
    <dbReference type="NCBI Taxonomy" id="66713"/>
    <lineage>
        <taxon>Eukaryota</taxon>
        <taxon>Metazoa</taxon>
        <taxon>Spiralia</taxon>
        <taxon>Lophotrochozoa</taxon>
        <taxon>Mollusca</taxon>
        <taxon>Bivalvia</taxon>
        <taxon>Autobranchia</taxon>
        <taxon>Pteriomorphia</taxon>
        <taxon>Pterioida</taxon>
        <taxon>Pterioidea</taxon>
        <taxon>Pteriidae</taxon>
        <taxon>Pinctada</taxon>
    </lineage>
</organism>
<evidence type="ECO:0000256" key="1">
    <source>
        <dbReference type="ARBA" id="ARBA00004141"/>
    </source>
</evidence>
<evidence type="ECO:0000256" key="5">
    <source>
        <dbReference type="SAM" id="Phobius"/>
    </source>
</evidence>
<keyword evidence="3 5" id="KW-1133">Transmembrane helix</keyword>
<comment type="subcellular location">
    <subcellularLocation>
        <location evidence="1">Membrane</location>
        <topology evidence="1">Multi-pass membrane protein</topology>
    </subcellularLocation>
</comment>
<sequence length="688" mass="77368">LMILFLLQLVSFILIGVSAYARLVAIVTSLALAGSLIACGVFLFLIAIVGLVGAVKHHQVLLFFYMIILFLLFLLQFSLACACLAVNADQRRELARQGWKVAGKGVKNTVQNKFDCCGFSNDDHHPDQHPACNGLVSCCKNNTDYLCCSGNLPPTNSSTSEVKWCPKECSGCMDKLEQEIASAFSISGGVGLFFSFTEDTYLRLRVSILIMYKAMQKKFSGSQIIDLKNMVYDSNETIHFYRRCVAAQCRYFGGANFDPTDCTSNITGLCSNGDLTDSTTHDKSNSQCFLENVLLESLVSNIQSYCGKANHQTKIWVGYNRYVDIYHYDGSITAVYMCEVAENINGTSVYKWTSKCRSSSYELGFLCTRDNEPTTVIAGVVSGIVLIAVFFIVVFAVYCRGYNEREVPKLTRESYSGHSTRVYVKATDDLRHLPPVENDRHFTCDTSVKNEASCSSTLDSNNEEIYEAYDSDVIDSNADVSTAEETHYAVSNQCYAMVGGEDNRAFDEEDQDLHQSYDFVEPSASLRLPPRIKERDDKLDENVISKSSTFPVFQFSKDKNIEKYEIAENEYDHVETGKSIRLPPRIFEKCSTEDSLNVVERKSYIESSTNEITEESVEEDDIYDTQLASTIFKRQENLVADEEKDQAIASDLYKDMSGLSQRRRGSYVQMDIDDTYKVIDAHFSMKRK</sequence>
<dbReference type="InterPro" id="IPR018499">
    <property type="entry name" value="Tetraspanin/Peripherin"/>
</dbReference>
<feature type="transmembrane region" description="Helical" evidence="5">
    <location>
        <begin position="31"/>
        <end position="55"/>
    </location>
</feature>
<proteinExistence type="predicted"/>
<keyword evidence="7" id="KW-1185">Reference proteome</keyword>
<dbReference type="PANTHER" id="PTHR19282:SF452">
    <property type="entry name" value="LD03691P"/>
    <property type="match status" value="1"/>
</dbReference>
<dbReference type="Pfam" id="PF00335">
    <property type="entry name" value="Tetraspanin"/>
    <property type="match status" value="1"/>
</dbReference>
<dbReference type="EMBL" id="VSWD01000003">
    <property type="protein sequence ID" value="KAK3106496.1"/>
    <property type="molecule type" value="Genomic_DNA"/>
</dbReference>
<feature type="non-terminal residue" evidence="6">
    <location>
        <position position="1"/>
    </location>
</feature>
<reference evidence="6" key="1">
    <citation type="submission" date="2019-08" db="EMBL/GenBank/DDBJ databases">
        <title>The improved chromosome-level genome for the pearl oyster Pinctada fucata martensii using PacBio sequencing and Hi-C.</title>
        <authorList>
            <person name="Zheng Z."/>
        </authorList>
    </citation>
    <scope>NUCLEOTIDE SEQUENCE</scope>
    <source>
        <strain evidence="6">ZZ-2019</strain>
        <tissue evidence="6">Adductor muscle</tissue>
    </source>
</reference>
<gene>
    <name evidence="6" type="ORF">FSP39_021081</name>
</gene>
<protein>
    <submittedName>
        <fullName evidence="6">Uncharacterized protein</fullName>
    </submittedName>
</protein>
<feature type="transmembrane region" description="Helical" evidence="5">
    <location>
        <begin position="376"/>
        <end position="399"/>
    </location>
</feature>
<evidence type="ECO:0000256" key="4">
    <source>
        <dbReference type="ARBA" id="ARBA00023136"/>
    </source>
</evidence>
<keyword evidence="2 5" id="KW-0812">Transmembrane</keyword>